<reference evidence="9" key="1">
    <citation type="submission" date="2020-05" db="EMBL/GenBank/DDBJ databases">
        <authorList>
            <person name="Chiriac C."/>
            <person name="Salcher M."/>
            <person name="Ghai R."/>
            <person name="Kavagutti S V."/>
        </authorList>
    </citation>
    <scope>NUCLEOTIDE SEQUENCE</scope>
</reference>
<evidence type="ECO:0000259" key="8">
    <source>
        <dbReference type="Pfam" id="PF02771"/>
    </source>
</evidence>
<dbReference type="EMBL" id="CAEZUK010000101">
    <property type="protein sequence ID" value="CAB4600982.1"/>
    <property type="molecule type" value="Genomic_DNA"/>
</dbReference>
<dbReference type="GO" id="GO:0050660">
    <property type="term" value="F:flavin adenine dinucleotide binding"/>
    <property type="evidence" value="ECO:0007669"/>
    <property type="project" value="InterPro"/>
</dbReference>
<dbReference type="InterPro" id="IPR009075">
    <property type="entry name" value="AcylCo_DH/oxidase_C"/>
</dbReference>
<organism evidence="9">
    <name type="scientific">freshwater metagenome</name>
    <dbReference type="NCBI Taxonomy" id="449393"/>
    <lineage>
        <taxon>unclassified sequences</taxon>
        <taxon>metagenomes</taxon>
        <taxon>ecological metagenomes</taxon>
    </lineage>
</organism>
<dbReference type="InterPro" id="IPR013786">
    <property type="entry name" value="AcylCoA_DH/ox_N"/>
</dbReference>
<dbReference type="InterPro" id="IPR037069">
    <property type="entry name" value="AcylCoA_DH/ox_N_sf"/>
</dbReference>
<dbReference type="GO" id="GO:0005886">
    <property type="term" value="C:plasma membrane"/>
    <property type="evidence" value="ECO:0007669"/>
    <property type="project" value="TreeGrafter"/>
</dbReference>
<dbReference type="Gene3D" id="1.10.540.10">
    <property type="entry name" value="Acyl-CoA dehydrogenase/oxidase, N-terminal domain"/>
    <property type="match status" value="1"/>
</dbReference>
<name>A0A6J6GI30_9ZZZZ</name>
<proteinExistence type="inferred from homology"/>
<dbReference type="Gene3D" id="2.40.110.10">
    <property type="entry name" value="Butyryl-CoA Dehydrogenase, subunit A, domain 2"/>
    <property type="match status" value="1"/>
</dbReference>
<dbReference type="InterPro" id="IPR009100">
    <property type="entry name" value="AcylCoA_DH/oxidase_NM_dom_sf"/>
</dbReference>
<dbReference type="InterPro" id="IPR046373">
    <property type="entry name" value="Acyl-CoA_Oxase/DH_mid-dom_sf"/>
</dbReference>
<evidence type="ECO:0000256" key="1">
    <source>
        <dbReference type="ARBA" id="ARBA00001974"/>
    </source>
</evidence>
<accession>A0A6J6GI30</accession>
<evidence type="ECO:0000313" key="9">
    <source>
        <dbReference type="EMBL" id="CAB4600982.1"/>
    </source>
</evidence>
<evidence type="ECO:0000256" key="2">
    <source>
        <dbReference type="ARBA" id="ARBA00009347"/>
    </source>
</evidence>
<evidence type="ECO:0000259" key="7">
    <source>
        <dbReference type="Pfam" id="PF02770"/>
    </source>
</evidence>
<keyword evidence="5" id="KW-0560">Oxidoreductase</keyword>
<sequence>MYLAETAEQQALRKELREYFAALLTPEVRAELGESGEGKPLFRELVRKIGADGWLGLGWPKEFGGQGRPATDQFIMFDEIQRAHAPFPFVTVNTVGPAIMAHGTQAQKDQYLTGIMKGEINFAIGYTEPESGTDLASLRCSAVLDGDEWVINGNKVYTSGANQSDYVWLACRTDTEAPKHQGITLIIVPTNSPGFTWTPIVTVGGVMTTATYYADVRVPKENVIGQINGGWKLITMQLNHERVGLAALSGLTERLLDDVTTWCRVTPSGGPAGEKMVDVPWVQTDLAKSHALLDAIRLMTWKLAQSVADNTLGPAEASGVKVFGTEKAVEVYRILQGILGPVSHLREGSQGAVIHGEVERSARAAQINTFGGGVNEIQRELVATAGLGLVRSTR</sequence>
<keyword evidence="4" id="KW-0274">FAD</keyword>
<evidence type="ECO:0000259" key="6">
    <source>
        <dbReference type="Pfam" id="PF00441"/>
    </source>
</evidence>
<dbReference type="GO" id="GO:0016627">
    <property type="term" value="F:oxidoreductase activity, acting on the CH-CH group of donors"/>
    <property type="evidence" value="ECO:0007669"/>
    <property type="project" value="InterPro"/>
</dbReference>
<dbReference type="InterPro" id="IPR052161">
    <property type="entry name" value="Mycobact_Acyl-CoA_DH"/>
</dbReference>
<feature type="domain" description="Acyl-CoA dehydrogenase/oxidase N-terminal" evidence="8">
    <location>
        <begin position="6"/>
        <end position="119"/>
    </location>
</feature>
<feature type="domain" description="Acyl-CoA oxidase/dehydrogenase middle" evidence="7">
    <location>
        <begin position="123"/>
        <end position="211"/>
    </location>
</feature>
<evidence type="ECO:0000256" key="4">
    <source>
        <dbReference type="ARBA" id="ARBA00022827"/>
    </source>
</evidence>
<gene>
    <name evidence="9" type="ORF">UFOPK1820_00727</name>
</gene>
<dbReference type="InterPro" id="IPR036250">
    <property type="entry name" value="AcylCo_DH-like_C"/>
</dbReference>
<dbReference type="SUPFAM" id="SSF47203">
    <property type="entry name" value="Acyl-CoA dehydrogenase C-terminal domain-like"/>
    <property type="match status" value="1"/>
</dbReference>
<keyword evidence="3" id="KW-0285">Flavoprotein</keyword>
<evidence type="ECO:0000256" key="3">
    <source>
        <dbReference type="ARBA" id="ARBA00022630"/>
    </source>
</evidence>
<dbReference type="Pfam" id="PF02771">
    <property type="entry name" value="Acyl-CoA_dh_N"/>
    <property type="match status" value="1"/>
</dbReference>
<dbReference type="AlphaFoldDB" id="A0A6J6GI30"/>
<dbReference type="Pfam" id="PF00441">
    <property type="entry name" value="Acyl-CoA_dh_1"/>
    <property type="match status" value="1"/>
</dbReference>
<dbReference type="InterPro" id="IPR006091">
    <property type="entry name" value="Acyl-CoA_Oxase/DH_mid-dom"/>
</dbReference>
<comment type="cofactor">
    <cofactor evidence="1">
        <name>FAD</name>
        <dbReference type="ChEBI" id="CHEBI:57692"/>
    </cofactor>
</comment>
<dbReference type="PANTHER" id="PTHR43292">
    <property type="entry name" value="ACYL-COA DEHYDROGENASE"/>
    <property type="match status" value="1"/>
</dbReference>
<protein>
    <submittedName>
        <fullName evidence="9">Unannotated protein</fullName>
    </submittedName>
</protein>
<evidence type="ECO:0000256" key="5">
    <source>
        <dbReference type="ARBA" id="ARBA00023002"/>
    </source>
</evidence>
<dbReference type="Gene3D" id="1.20.140.10">
    <property type="entry name" value="Butyryl-CoA Dehydrogenase, subunit A, domain 3"/>
    <property type="match status" value="1"/>
</dbReference>
<feature type="domain" description="Acyl-CoA dehydrogenase/oxidase C-terminal" evidence="6">
    <location>
        <begin position="228"/>
        <end position="385"/>
    </location>
</feature>
<dbReference type="PANTHER" id="PTHR43292:SF3">
    <property type="entry name" value="ACYL-COA DEHYDROGENASE FADE29"/>
    <property type="match status" value="1"/>
</dbReference>
<dbReference type="Pfam" id="PF02770">
    <property type="entry name" value="Acyl-CoA_dh_M"/>
    <property type="match status" value="1"/>
</dbReference>
<comment type="similarity">
    <text evidence="2">Belongs to the acyl-CoA dehydrogenase family.</text>
</comment>
<dbReference type="SUPFAM" id="SSF56645">
    <property type="entry name" value="Acyl-CoA dehydrogenase NM domain-like"/>
    <property type="match status" value="1"/>
</dbReference>